<dbReference type="OrthoDB" id="9801978at2"/>
<evidence type="ECO:0000256" key="6">
    <source>
        <dbReference type="ARBA" id="ARBA00022960"/>
    </source>
</evidence>
<comment type="pathway">
    <text evidence="10 11">Cell wall biogenesis; peptidoglycan biosynthesis.</text>
</comment>
<dbReference type="PANTHER" id="PTHR43024:SF1">
    <property type="entry name" value="UDP-N-ACETYLMURAMOYL-TRIPEPTIDE--D-ALANYL-D-ALANINE LIGASE"/>
    <property type="match status" value="1"/>
</dbReference>
<dbReference type="SUPFAM" id="SSF53244">
    <property type="entry name" value="MurD-like peptide ligases, peptide-binding domain"/>
    <property type="match status" value="1"/>
</dbReference>
<accession>Q2S9Y8</accession>
<keyword evidence="8 10" id="KW-0131">Cell cycle</keyword>
<comment type="similarity">
    <text evidence="10">Belongs to the MurCDEF family. MurF subfamily.</text>
</comment>
<dbReference type="InterPro" id="IPR013221">
    <property type="entry name" value="Mur_ligase_cen"/>
</dbReference>
<evidence type="ECO:0000259" key="14">
    <source>
        <dbReference type="Pfam" id="PF08245"/>
    </source>
</evidence>
<dbReference type="InterPro" id="IPR036615">
    <property type="entry name" value="Mur_ligase_C_dom_sf"/>
</dbReference>
<evidence type="ECO:0000313" key="16">
    <source>
        <dbReference type="Proteomes" id="UP000000238"/>
    </source>
</evidence>
<feature type="domain" description="Mur ligase central" evidence="14">
    <location>
        <begin position="106"/>
        <end position="293"/>
    </location>
</feature>
<feature type="domain" description="Mur ligase C-terminal" evidence="13">
    <location>
        <begin position="315"/>
        <end position="434"/>
    </location>
</feature>
<feature type="domain" description="Mur ligase N-terminal catalytic" evidence="12">
    <location>
        <begin position="26"/>
        <end position="79"/>
    </location>
</feature>
<dbReference type="Gene3D" id="3.40.1390.10">
    <property type="entry name" value="MurE/MurF, N-terminal domain"/>
    <property type="match status" value="1"/>
</dbReference>
<protein>
    <recommendedName>
        <fullName evidence="10 11">UDP-N-acetylmuramoyl-tripeptide--D-alanyl-D-alanine ligase</fullName>
        <ecNumber evidence="10 11">6.3.2.10</ecNumber>
    </recommendedName>
    <alternativeName>
        <fullName evidence="10">D-alanyl-D-alanine-adding enzyme</fullName>
    </alternativeName>
</protein>
<keyword evidence="5 10" id="KW-0067">ATP-binding</keyword>
<dbReference type="UniPathway" id="UPA00219"/>
<dbReference type="GO" id="GO:0047480">
    <property type="term" value="F:UDP-N-acetylmuramoyl-tripeptide-D-alanyl-D-alanine ligase activity"/>
    <property type="evidence" value="ECO:0007669"/>
    <property type="project" value="UniProtKB-UniRule"/>
</dbReference>
<keyword evidence="3 10" id="KW-0132">Cell division</keyword>
<keyword evidence="4 10" id="KW-0547">Nucleotide-binding</keyword>
<dbReference type="InterPro" id="IPR036565">
    <property type="entry name" value="Mur-like_cat_sf"/>
</dbReference>
<dbReference type="Pfam" id="PF08245">
    <property type="entry name" value="Mur_ligase_M"/>
    <property type="match status" value="1"/>
</dbReference>
<keyword evidence="6 10" id="KW-0133">Cell shape</keyword>
<keyword evidence="1 10" id="KW-0963">Cytoplasm</keyword>
<evidence type="ECO:0000313" key="15">
    <source>
        <dbReference type="EMBL" id="ABC32536.1"/>
    </source>
</evidence>
<comment type="catalytic activity">
    <reaction evidence="10 11">
        <text>D-alanyl-D-alanine + UDP-N-acetyl-alpha-D-muramoyl-L-alanyl-gamma-D-glutamyl-meso-2,6-diaminopimelate + ATP = UDP-N-acetyl-alpha-D-muramoyl-L-alanyl-gamma-D-glutamyl-meso-2,6-diaminopimeloyl-D-alanyl-D-alanine + ADP + phosphate + H(+)</text>
        <dbReference type="Rhea" id="RHEA:28374"/>
        <dbReference type="ChEBI" id="CHEBI:15378"/>
        <dbReference type="ChEBI" id="CHEBI:30616"/>
        <dbReference type="ChEBI" id="CHEBI:43474"/>
        <dbReference type="ChEBI" id="CHEBI:57822"/>
        <dbReference type="ChEBI" id="CHEBI:61386"/>
        <dbReference type="ChEBI" id="CHEBI:83905"/>
        <dbReference type="ChEBI" id="CHEBI:456216"/>
        <dbReference type="EC" id="6.3.2.10"/>
    </reaction>
</comment>
<dbReference type="GO" id="GO:0005524">
    <property type="term" value="F:ATP binding"/>
    <property type="evidence" value="ECO:0007669"/>
    <property type="project" value="UniProtKB-UniRule"/>
</dbReference>
<evidence type="ECO:0000256" key="8">
    <source>
        <dbReference type="ARBA" id="ARBA00023306"/>
    </source>
</evidence>
<dbReference type="SUPFAM" id="SSF63418">
    <property type="entry name" value="MurE/MurF N-terminal domain"/>
    <property type="match status" value="1"/>
</dbReference>
<evidence type="ECO:0000259" key="13">
    <source>
        <dbReference type="Pfam" id="PF02875"/>
    </source>
</evidence>
<evidence type="ECO:0000256" key="11">
    <source>
        <dbReference type="RuleBase" id="RU004136"/>
    </source>
</evidence>
<evidence type="ECO:0000256" key="2">
    <source>
        <dbReference type="ARBA" id="ARBA00022598"/>
    </source>
</evidence>
<dbReference type="GO" id="GO:0008360">
    <property type="term" value="P:regulation of cell shape"/>
    <property type="evidence" value="ECO:0007669"/>
    <property type="project" value="UniProtKB-KW"/>
</dbReference>
<dbReference type="Proteomes" id="UP000000238">
    <property type="component" value="Chromosome"/>
</dbReference>
<evidence type="ECO:0000256" key="4">
    <source>
        <dbReference type="ARBA" id="ARBA00022741"/>
    </source>
</evidence>
<dbReference type="InterPro" id="IPR035911">
    <property type="entry name" value="MurE/MurF_N"/>
</dbReference>
<reference evidence="15 16" key="1">
    <citation type="journal article" date="2005" name="Nucleic Acids Res.">
        <title>Genomic blueprint of Hahella chejuensis, a marine microbe producing an algicidal agent.</title>
        <authorList>
            <person name="Jeong H."/>
            <person name="Yim J.H."/>
            <person name="Lee C."/>
            <person name="Choi S.-H."/>
            <person name="Park Y.K."/>
            <person name="Yoon S.H."/>
            <person name="Hur C.-G."/>
            <person name="Kang H.-Y."/>
            <person name="Kim D."/>
            <person name="Lee H.H."/>
            <person name="Park K.H."/>
            <person name="Park S.-H."/>
            <person name="Park H.-S."/>
            <person name="Lee H.K."/>
            <person name="Oh T.K."/>
            <person name="Kim J.F."/>
        </authorList>
    </citation>
    <scope>NUCLEOTIDE SEQUENCE [LARGE SCALE GENOMIC DNA]</scope>
    <source>
        <strain evidence="15 16">KCTC 2396</strain>
    </source>
</reference>
<sequence length="448" mass="46785">MIGDWLTDDIAKAVGGAAEGDSVAFTRVTTDSRADCSGALFVALKGDRFDGHEYIDAAVSQGAVAVMAQAKANADVAQIIVPDSLAGLGRLGALNRSRFNGPVAAVTGSAGKTTVKELLASILSQRGDVCKTQGNFNNHIGVPLSLLQLTEEHRSAVFELGASAVGEIAYTVALARPQVAILNNAAAVHVEGFGDLASIVKAKGEIVCGLPEDGVAVLNKDDANFSAWVEMAGARKVISFGLDDSAMVRAQNIHLELNGSTFRLSAPEGGIDATLPLPGAHNVRNALAAAAAALALGWTLEEVRDGLASAAPVKGRMNKLLGINGSVILDDTYNASPTSMKAAIDVLARYPGRRIVALGHMGELGSVAEDAHREVAQYARDNGVDMLLGIGRWAAEYREGFGDESPVVTTHDDIAAWLRERLDSNTTVLVKGSRSAAMENVVKQIVEK</sequence>
<dbReference type="GO" id="GO:0051301">
    <property type="term" value="P:cell division"/>
    <property type="evidence" value="ECO:0007669"/>
    <property type="project" value="UniProtKB-KW"/>
</dbReference>
<evidence type="ECO:0000256" key="7">
    <source>
        <dbReference type="ARBA" id="ARBA00022984"/>
    </source>
</evidence>
<dbReference type="Pfam" id="PF02875">
    <property type="entry name" value="Mur_ligase_C"/>
    <property type="match status" value="1"/>
</dbReference>
<dbReference type="GO" id="GO:0005737">
    <property type="term" value="C:cytoplasm"/>
    <property type="evidence" value="ECO:0007669"/>
    <property type="project" value="UniProtKB-SubCell"/>
</dbReference>
<dbReference type="SUPFAM" id="SSF53623">
    <property type="entry name" value="MurD-like peptide ligases, catalytic domain"/>
    <property type="match status" value="1"/>
</dbReference>
<comment type="function">
    <text evidence="10 11">Involved in cell wall formation. Catalyzes the final step in the synthesis of UDP-N-acetylmuramoyl-pentapeptide, the precursor of murein.</text>
</comment>
<proteinExistence type="inferred from homology"/>
<dbReference type="InterPro" id="IPR005863">
    <property type="entry name" value="UDP-N-AcMur_synth"/>
</dbReference>
<dbReference type="InterPro" id="IPR051046">
    <property type="entry name" value="MurCDEF_CellWall_CoF430Synth"/>
</dbReference>
<keyword evidence="2 10" id="KW-0436">Ligase</keyword>
<dbReference type="HAMAP" id="MF_02019">
    <property type="entry name" value="MurF"/>
    <property type="match status" value="1"/>
</dbReference>
<dbReference type="HOGENOM" id="CLU_031507_4_0_6"/>
<dbReference type="Pfam" id="PF01225">
    <property type="entry name" value="Mur_ligase"/>
    <property type="match status" value="1"/>
</dbReference>
<dbReference type="InterPro" id="IPR000713">
    <property type="entry name" value="Mur_ligase_N"/>
</dbReference>
<dbReference type="GO" id="GO:0071555">
    <property type="term" value="P:cell wall organization"/>
    <property type="evidence" value="ECO:0007669"/>
    <property type="project" value="UniProtKB-KW"/>
</dbReference>
<evidence type="ECO:0000256" key="9">
    <source>
        <dbReference type="ARBA" id="ARBA00023316"/>
    </source>
</evidence>
<dbReference type="STRING" id="349521.HCH_05887"/>
<evidence type="ECO:0000259" key="12">
    <source>
        <dbReference type="Pfam" id="PF01225"/>
    </source>
</evidence>
<dbReference type="NCBIfam" id="TIGR01143">
    <property type="entry name" value="murF"/>
    <property type="match status" value="1"/>
</dbReference>
<dbReference type="KEGG" id="hch:HCH_05887"/>
<gene>
    <name evidence="10" type="primary">murF</name>
    <name evidence="15" type="ordered locus">HCH_05887</name>
</gene>
<dbReference type="PANTHER" id="PTHR43024">
    <property type="entry name" value="UDP-N-ACETYLMURAMOYL-TRIPEPTIDE--D-ALANYL-D-ALANINE LIGASE"/>
    <property type="match status" value="1"/>
</dbReference>
<dbReference type="EMBL" id="CP000155">
    <property type="protein sequence ID" value="ABC32536.1"/>
    <property type="molecule type" value="Genomic_DNA"/>
</dbReference>
<name>Q2S9Y8_HAHCH</name>
<evidence type="ECO:0000256" key="5">
    <source>
        <dbReference type="ARBA" id="ARBA00022840"/>
    </source>
</evidence>
<keyword evidence="7 10" id="KW-0573">Peptidoglycan synthesis</keyword>
<dbReference type="AlphaFoldDB" id="Q2S9Y8"/>
<evidence type="ECO:0000256" key="1">
    <source>
        <dbReference type="ARBA" id="ARBA00022490"/>
    </source>
</evidence>
<comment type="subcellular location">
    <subcellularLocation>
        <location evidence="10 11">Cytoplasm</location>
    </subcellularLocation>
</comment>
<dbReference type="InterPro" id="IPR004101">
    <property type="entry name" value="Mur_ligase_C"/>
</dbReference>
<evidence type="ECO:0000256" key="3">
    <source>
        <dbReference type="ARBA" id="ARBA00022618"/>
    </source>
</evidence>
<dbReference type="Gene3D" id="3.90.190.20">
    <property type="entry name" value="Mur ligase, C-terminal domain"/>
    <property type="match status" value="1"/>
</dbReference>
<dbReference type="EC" id="6.3.2.10" evidence="10 11"/>
<dbReference type="GO" id="GO:0009252">
    <property type="term" value="P:peptidoglycan biosynthetic process"/>
    <property type="evidence" value="ECO:0007669"/>
    <property type="project" value="UniProtKB-UniRule"/>
</dbReference>
<organism evidence="15 16">
    <name type="scientific">Hahella chejuensis (strain KCTC 2396)</name>
    <dbReference type="NCBI Taxonomy" id="349521"/>
    <lineage>
        <taxon>Bacteria</taxon>
        <taxon>Pseudomonadati</taxon>
        <taxon>Pseudomonadota</taxon>
        <taxon>Gammaproteobacteria</taxon>
        <taxon>Oceanospirillales</taxon>
        <taxon>Hahellaceae</taxon>
        <taxon>Hahella</taxon>
    </lineage>
</organism>
<evidence type="ECO:0000256" key="10">
    <source>
        <dbReference type="HAMAP-Rule" id="MF_02019"/>
    </source>
</evidence>
<dbReference type="GO" id="GO:0008766">
    <property type="term" value="F:UDP-N-acetylmuramoylalanyl-D-glutamyl-2,6-diaminopimelate-D-alanyl-D-alanine ligase activity"/>
    <property type="evidence" value="ECO:0007669"/>
    <property type="project" value="RHEA"/>
</dbReference>
<keyword evidence="9 10" id="KW-0961">Cell wall biogenesis/degradation</keyword>
<keyword evidence="16" id="KW-1185">Reference proteome</keyword>
<dbReference type="eggNOG" id="COG0770">
    <property type="taxonomic scope" value="Bacteria"/>
</dbReference>
<feature type="binding site" evidence="10">
    <location>
        <begin position="108"/>
        <end position="114"/>
    </location>
    <ligand>
        <name>ATP</name>
        <dbReference type="ChEBI" id="CHEBI:30616"/>
    </ligand>
</feature>
<dbReference type="Gene3D" id="3.40.1190.10">
    <property type="entry name" value="Mur-like, catalytic domain"/>
    <property type="match status" value="1"/>
</dbReference>